<protein>
    <recommendedName>
        <fullName evidence="1">Putative competence-damage inducible protein</fullName>
    </recommendedName>
</protein>
<dbReference type="GeneID" id="42308075"/>
<dbReference type="InterPro" id="IPR050101">
    <property type="entry name" value="CinA"/>
</dbReference>
<dbReference type="CDD" id="cd00885">
    <property type="entry name" value="cinA"/>
    <property type="match status" value="1"/>
</dbReference>
<dbReference type="Proteomes" id="UP000182836">
    <property type="component" value="Unassembled WGS sequence"/>
</dbReference>
<dbReference type="Pfam" id="PF00994">
    <property type="entry name" value="MoCF_biosynth"/>
    <property type="match status" value="1"/>
</dbReference>
<evidence type="ECO:0000259" key="2">
    <source>
        <dbReference type="SMART" id="SM00852"/>
    </source>
</evidence>
<dbReference type="NCBIfam" id="TIGR00199">
    <property type="entry name" value="PncC_domain"/>
    <property type="match status" value="1"/>
</dbReference>
<evidence type="ECO:0000313" key="3">
    <source>
        <dbReference type="EMBL" id="KON97935.1"/>
    </source>
</evidence>
<dbReference type="STRING" id="47500.AF333_23405"/>
<dbReference type="RefSeq" id="WP_043067866.1">
    <property type="nucleotide sequence ID" value="NZ_BJOA01000025.1"/>
</dbReference>
<dbReference type="SUPFAM" id="SSF142433">
    <property type="entry name" value="CinA-like"/>
    <property type="match status" value="1"/>
</dbReference>
<gene>
    <name evidence="1" type="primary">cinA</name>
    <name evidence="3" type="ORF">AF333_23405</name>
    <name evidence="4" type="ORF">SAMN04487909_101152</name>
</gene>
<name>A0A0D1W003_ANEMI</name>
<dbReference type="Pfam" id="PF02464">
    <property type="entry name" value="CinA"/>
    <property type="match status" value="1"/>
</dbReference>
<dbReference type="Pfam" id="PF18146">
    <property type="entry name" value="CinA_KH"/>
    <property type="match status" value="1"/>
</dbReference>
<proteinExistence type="inferred from homology"/>
<dbReference type="InterPro" id="IPR036653">
    <property type="entry name" value="CinA-like_C"/>
</dbReference>
<dbReference type="InterPro" id="IPR041424">
    <property type="entry name" value="CinA_KH"/>
</dbReference>
<dbReference type="OrthoDB" id="9801454at2"/>
<feature type="domain" description="MoaB/Mog" evidence="2">
    <location>
        <begin position="4"/>
        <end position="170"/>
    </location>
</feature>
<dbReference type="EMBL" id="LGUG01000004">
    <property type="protein sequence ID" value="KON97935.1"/>
    <property type="molecule type" value="Genomic_DNA"/>
</dbReference>
<dbReference type="InterPro" id="IPR036425">
    <property type="entry name" value="MoaB/Mog-like_dom_sf"/>
</dbReference>
<dbReference type="Gene3D" id="3.90.950.20">
    <property type="entry name" value="CinA-like"/>
    <property type="match status" value="1"/>
</dbReference>
<organism evidence="3 5">
    <name type="scientific">Aneurinibacillus migulanus</name>
    <name type="common">Bacillus migulanus</name>
    <dbReference type="NCBI Taxonomy" id="47500"/>
    <lineage>
        <taxon>Bacteria</taxon>
        <taxon>Bacillati</taxon>
        <taxon>Bacillota</taxon>
        <taxon>Bacilli</taxon>
        <taxon>Bacillales</taxon>
        <taxon>Paenibacillaceae</taxon>
        <taxon>Aneurinibacillus group</taxon>
        <taxon>Aneurinibacillus</taxon>
    </lineage>
</organism>
<dbReference type="NCBIfam" id="TIGR00200">
    <property type="entry name" value="cinA_nterm"/>
    <property type="match status" value="1"/>
</dbReference>
<accession>A0A0D1W003</accession>
<keyword evidence="5" id="KW-1185">Reference proteome</keyword>
<dbReference type="InterPro" id="IPR008136">
    <property type="entry name" value="CinA_C"/>
</dbReference>
<dbReference type="InterPro" id="IPR008135">
    <property type="entry name" value="Competence-induced_CinA"/>
</dbReference>
<evidence type="ECO:0000313" key="5">
    <source>
        <dbReference type="Proteomes" id="UP000037269"/>
    </source>
</evidence>
<evidence type="ECO:0000313" key="4">
    <source>
        <dbReference type="EMBL" id="SDH99048.1"/>
    </source>
</evidence>
<dbReference type="Proteomes" id="UP000037269">
    <property type="component" value="Unassembled WGS sequence"/>
</dbReference>
<dbReference type="InterPro" id="IPR001453">
    <property type="entry name" value="MoaB/Mog_dom"/>
</dbReference>
<dbReference type="SMART" id="SM00852">
    <property type="entry name" value="MoCF_biosynth"/>
    <property type="match status" value="1"/>
</dbReference>
<dbReference type="NCBIfam" id="TIGR00177">
    <property type="entry name" value="molyb_syn"/>
    <property type="match status" value="1"/>
</dbReference>
<dbReference type="EMBL" id="FNED01000001">
    <property type="protein sequence ID" value="SDH99048.1"/>
    <property type="molecule type" value="Genomic_DNA"/>
</dbReference>
<dbReference type="SUPFAM" id="SSF53218">
    <property type="entry name" value="Molybdenum cofactor biosynthesis proteins"/>
    <property type="match status" value="1"/>
</dbReference>
<dbReference type="PIRSF" id="PIRSF006728">
    <property type="entry name" value="CinA"/>
    <property type="match status" value="1"/>
</dbReference>
<dbReference type="PANTHER" id="PTHR13939:SF0">
    <property type="entry name" value="NMN AMIDOHYDROLASE-LIKE PROTEIN YFAY"/>
    <property type="match status" value="1"/>
</dbReference>
<dbReference type="PATRIC" id="fig|47500.12.peg.2914"/>
<sequence length="414" mass="45217">MKAEIIAVGTELLLGQIANTNAQFLSQKLAEVGIGVYYHTVVGDNADRLYRLIEEAFTRSDLIIFSGGLGPTKDDLTKETVAQAVHRPLVHDETALERIVAYFDRRGVKMTENNRKQALVVEGSKVLPNDHGMAPGMAIEYKGKYLMMLPGPPRELYPMFTTYGLPYLLSLISDQYVVHSKVLRFFGIGESALEEELIDLIDGQSNPTIAPLAKEGEVTIRLTAKAKSITEAEEMIRVIEQEIEERVGEFIYGYDDDLLESVLVRKLTEQNETVAFAESITGGLVSHMVTSVPGSSAILKGSIVCYTNDVKHHLLAVPKDVLAEAGAVSEEAARVLAEEVRLRLGSTYGVSITGEAGPTASEDKPVGLVYIGATDGTQTQVKTFRLSGQRTAIQSRAAKHAIFTMLERIKKGGF</sequence>
<dbReference type="NCBIfam" id="NF001813">
    <property type="entry name" value="PRK00549.1"/>
    <property type="match status" value="1"/>
</dbReference>
<dbReference type="Gene3D" id="3.40.980.10">
    <property type="entry name" value="MoaB/Mog-like domain"/>
    <property type="match status" value="1"/>
</dbReference>
<dbReference type="PANTHER" id="PTHR13939">
    <property type="entry name" value="NICOTINAMIDE-NUCLEOTIDE AMIDOHYDROLASE PNCC"/>
    <property type="match status" value="1"/>
</dbReference>
<dbReference type="Gene3D" id="3.30.70.2860">
    <property type="match status" value="1"/>
</dbReference>
<evidence type="ECO:0000256" key="1">
    <source>
        <dbReference type="HAMAP-Rule" id="MF_00226"/>
    </source>
</evidence>
<dbReference type="HAMAP" id="MF_00226_B">
    <property type="entry name" value="CinA_B"/>
    <property type="match status" value="1"/>
</dbReference>
<dbReference type="AlphaFoldDB" id="A0A0D1W003"/>
<reference evidence="3 5" key="1">
    <citation type="submission" date="2015-07" db="EMBL/GenBank/DDBJ databases">
        <title>Fjat-14205 dsm 2895.</title>
        <authorList>
            <person name="Liu B."/>
            <person name="Wang J."/>
            <person name="Zhu Y."/>
            <person name="Liu G."/>
            <person name="Chen Q."/>
            <person name="Chen Z."/>
            <person name="Lan J."/>
            <person name="Che J."/>
            <person name="Ge C."/>
            <person name="Shi H."/>
            <person name="Pan Z."/>
            <person name="Liu X."/>
        </authorList>
    </citation>
    <scope>NUCLEOTIDE SEQUENCE [LARGE SCALE GENOMIC DNA]</scope>
    <source>
        <strain evidence="3 5">DSM 2895</strain>
    </source>
</reference>
<evidence type="ECO:0000313" key="6">
    <source>
        <dbReference type="Proteomes" id="UP000182836"/>
    </source>
</evidence>
<reference evidence="4 6" key="2">
    <citation type="submission" date="2016-10" db="EMBL/GenBank/DDBJ databases">
        <authorList>
            <person name="de Groot N.N."/>
        </authorList>
    </citation>
    <scope>NUCLEOTIDE SEQUENCE [LARGE SCALE GENOMIC DNA]</scope>
    <source>
        <strain evidence="4 6">DSM 2895</strain>
    </source>
</reference>
<comment type="similarity">
    <text evidence="1">Belongs to the CinA family.</text>
</comment>